<organism evidence="3 4">
    <name type="scientific">Pelistega suis</name>
    <dbReference type="NCBI Taxonomy" id="1631957"/>
    <lineage>
        <taxon>Bacteria</taxon>
        <taxon>Pseudomonadati</taxon>
        <taxon>Pseudomonadota</taxon>
        <taxon>Betaproteobacteria</taxon>
        <taxon>Burkholderiales</taxon>
        <taxon>Alcaligenaceae</taxon>
        <taxon>Pelistega</taxon>
    </lineage>
</organism>
<dbReference type="Pfam" id="PF02698">
    <property type="entry name" value="DUF218"/>
    <property type="match status" value="1"/>
</dbReference>
<dbReference type="GO" id="GO:0043164">
    <property type="term" value="P:Gram-negative-bacterium-type cell wall biogenesis"/>
    <property type="evidence" value="ECO:0007669"/>
    <property type="project" value="TreeGrafter"/>
</dbReference>
<keyword evidence="1" id="KW-0472">Membrane</keyword>
<evidence type="ECO:0000313" key="4">
    <source>
        <dbReference type="Proteomes" id="UP000537862"/>
    </source>
</evidence>
<dbReference type="Proteomes" id="UP000537862">
    <property type="component" value="Unassembled WGS sequence"/>
</dbReference>
<dbReference type="InterPro" id="IPR051599">
    <property type="entry name" value="Cell_Envelope_Assoc"/>
</dbReference>
<feature type="domain" description="DUF218" evidence="2">
    <location>
        <begin position="77"/>
        <end position="240"/>
    </location>
</feature>
<dbReference type="AlphaFoldDB" id="A0A849P9Z6"/>
<dbReference type="Gene3D" id="3.40.50.620">
    <property type="entry name" value="HUPs"/>
    <property type="match status" value="1"/>
</dbReference>
<dbReference type="GO" id="GO:0000270">
    <property type="term" value="P:peptidoglycan metabolic process"/>
    <property type="evidence" value="ECO:0007669"/>
    <property type="project" value="TreeGrafter"/>
</dbReference>
<gene>
    <name evidence="3" type="ORF">HKX39_06120</name>
</gene>
<keyword evidence="1" id="KW-1133">Transmembrane helix</keyword>
<keyword evidence="1" id="KW-0812">Transmembrane</keyword>
<dbReference type="GO" id="GO:0005886">
    <property type="term" value="C:plasma membrane"/>
    <property type="evidence" value="ECO:0007669"/>
    <property type="project" value="TreeGrafter"/>
</dbReference>
<evidence type="ECO:0000313" key="3">
    <source>
        <dbReference type="EMBL" id="NOL51747.1"/>
    </source>
</evidence>
<feature type="transmembrane region" description="Helical" evidence="1">
    <location>
        <begin position="6"/>
        <end position="28"/>
    </location>
</feature>
<comment type="caution">
    <text evidence="3">The sequence shown here is derived from an EMBL/GenBank/DDBJ whole genome shotgun (WGS) entry which is preliminary data.</text>
</comment>
<dbReference type="PANTHER" id="PTHR30336">
    <property type="entry name" value="INNER MEMBRANE PROTEIN, PROBABLE PERMEASE"/>
    <property type="match status" value="1"/>
</dbReference>
<dbReference type="PANTHER" id="PTHR30336:SF4">
    <property type="entry name" value="ENVELOPE BIOGENESIS FACTOR ELYC"/>
    <property type="match status" value="1"/>
</dbReference>
<evidence type="ECO:0000256" key="1">
    <source>
        <dbReference type="SAM" id="Phobius"/>
    </source>
</evidence>
<accession>A0A849P9Z6</accession>
<keyword evidence="4" id="KW-1185">Reference proteome</keyword>
<dbReference type="EMBL" id="JABGBN010000003">
    <property type="protein sequence ID" value="NOL51747.1"/>
    <property type="molecule type" value="Genomic_DNA"/>
</dbReference>
<proteinExistence type="predicted"/>
<reference evidence="3 4" key="1">
    <citation type="submission" date="2020-05" db="EMBL/GenBank/DDBJ databases">
        <authorList>
            <person name="Niu N."/>
        </authorList>
    </citation>
    <scope>NUCLEOTIDE SEQUENCE [LARGE SCALE GENOMIC DNA]</scope>
    <source>
        <strain evidence="3 4">3340-03</strain>
    </source>
</reference>
<dbReference type="InterPro" id="IPR014729">
    <property type="entry name" value="Rossmann-like_a/b/a_fold"/>
</dbReference>
<dbReference type="RefSeq" id="WP_171680442.1">
    <property type="nucleotide sequence ID" value="NZ_JABGBN010000003.1"/>
</dbReference>
<feature type="transmembrane region" description="Helical" evidence="1">
    <location>
        <begin position="35"/>
        <end position="61"/>
    </location>
</feature>
<name>A0A849P9Z6_9BURK</name>
<protein>
    <submittedName>
        <fullName evidence="3">YdcF family protein</fullName>
    </submittedName>
</protein>
<evidence type="ECO:0000259" key="2">
    <source>
        <dbReference type="Pfam" id="PF02698"/>
    </source>
</evidence>
<dbReference type="InterPro" id="IPR003848">
    <property type="entry name" value="DUF218"/>
</dbReference>
<dbReference type="CDD" id="cd06259">
    <property type="entry name" value="YdcF-like"/>
    <property type="match status" value="1"/>
</dbReference>
<sequence length="250" mass="27874">MKSYLISLIIPLNLCIFLVILGVLFAIFKRKLLSFFSIMAGLSWLLLWSLPITSLILGGYLENRYPYTPPSISPTAEAIVVFGGNTANNRANWFGNYSKQTRHARIDTADDLFFMGKAPKIILSGAALEGNVSEAQGMAMQLRNRGIPKENLLIENKSTTTRENAFFVDKLLKQEGITKILLVTSALHMPRSMAVLQNLGYHPIPAPNPPQIVLPPGLHPFLPNTRALEGSRSIIKEYIGLMTYYIRGWI</sequence>